<dbReference type="EMBL" id="WBKA01000001">
    <property type="protein sequence ID" value="KAB1633400.1"/>
    <property type="molecule type" value="Genomic_DNA"/>
</dbReference>
<keyword evidence="3" id="KW-0255">Endonuclease</keyword>
<dbReference type="OrthoDB" id="2340043at2"/>
<dbReference type="Pfam" id="PF03372">
    <property type="entry name" value="Exo_endo_phos"/>
    <property type="match status" value="1"/>
</dbReference>
<dbReference type="Gene3D" id="3.60.10.10">
    <property type="entry name" value="Endonuclease/exonuclease/phosphatase"/>
    <property type="match status" value="1"/>
</dbReference>
<feature type="transmembrane region" description="Helical" evidence="1">
    <location>
        <begin position="44"/>
        <end position="61"/>
    </location>
</feature>
<keyword evidence="3" id="KW-0540">Nuclease</keyword>
<evidence type="ECO:0000259" key="2">
    <source>
        <dbReference type="Pfam" id="PF03372"/>
    </source>
</evidence>
<keyword evidence="3" id="KW-0378">Hydrolase</keyword>
<dbReference type="InterPro" id="IPR036691">
    <property type="entry name" value="Endo/exonu/phosph_ase_sf"/>
</dbReference>
<name>A0A7C8FXV4_9MICO</name>
<dbReference type="GO" id="GO:0004527">
    <property type="term" value="F:exonuclease activity"/>
    <property type="evidence" value="ECO:0007669"/>
    <property type="project" value="UniProtKB-KW"/>
</dbReference>
<gene>
    <name evidence="3" type="ORF">F8O02_00150</name>
</gene>
<proteinExistence type="predicted"/>
<dbReference type="GO" id="GO:0004519">
    <property type="term" value="F:endonuclease activity"/>
    <property type="evidence" value="ECO:0007669"/>
    <property type="project" value="UniProtKB-KW"/>
</dbReference>
<keyword evidence="1" id="KW-1133">Transmembrane helix</keyword>
<sequence>MRRILTALWTLVCLAVLVTITWLPASLGQRIGFAQFIAWPEPTLAVLGAIGVLLLASALVTRHAVRTTIAMVAVVVLVALPWGLPRLADPPRAYAADAVPPADDGALRVLAWNVAGQEESLGDVADVAATVSPQVIALPETTLSEAHELADDLAARGIRMTALPTSGSDAAWPSSVLVSPSLGGYRVVADTSQTVRPGIAITSRSGGPTIVVAHAQQPGFDAEQASTWREHLAWLAAWCDRGEAIIVGDFNGTDGNIGRTLGSCTAPGADAAGSTTGGTWPSALPAWLSAPIDRVYTSGWRVSGLWPIDGQRDGASDHRPIVTDLVRAQD</sequence>
<comment type="caution">
    <text evidence="3">The sequence shown here is derived from an EMBL/GenBank/DDBJ whole genome shotgun (WGS) entry which is preliminary data.</text>
</comment>
<keyword evidence="3" id="KW-0269">Exonuclease</keyword>
<dbReference type="SUPFAM" id="SSF56219">
    <property type="entry name" value="DNase I-like"/>
    <property type="match status" value="1"/>
</dbReference>
<dbReference type="InterPro" id="IPR005135">
    <property type="entry name" value="Endo/exonuclease/phosphatase"/>
</dbReference>
<protein>
    <submittedName>
        <fullName evidence="3">Endonuclease/exonuclease/phosphatase family protein</fullName>
    </submittedName>
</protein>
<keyword evidence="1" id="KW-0812">Transmembrane</keyword>
<dbReference type="RefSeq" id="WP_158035179.1">
    <property type="nucleotide sequence ID" value="NZ_BAAAZV010000007.1"/>
</dbReference>
<keyword evidence="4" id="KW-1185">Reference proteome</keyword>
<dbReference type="AlphaFoldDB" id="A0A7C8FXV4"/>
<feature type="transmembrane region" description="Helical" evidence="1">
    <location>
        <begin position="68"/>
        <end position="84"/>
    </location>
</feature>
<evidence type="ECO:0000313" key="4">
    <source>
        <dbReference type="Proteomes" id="UP000481339"/>
    </source>
</evidence>
<reference evidence="3 4" key="1">
    <citation type="submission" date="2019-09" db="EMBL/GenBank/DDBJ databases">
        <title>Phylogeny of genus Pseudoclavibacter and closely related genus.</title>
        <authorList>
            <person name="Li Y."/>
        </authorList>
    </citation>
    <scope>NUCLEOTIDE SEQUENCE [LARGE SCALE GENOMIC DNA]</scope>
    <source>
        <strain evidence="3 4">JCM 16921</strain>
    </source>
</reference>
<evidence type="ECO:0000313" key="3">
    <source>
        <dbReference type="EMBL" id="KAB1633400.1"/>
    </source>
</evidence>
<keyword evidence="1" id="KW-0472">Membrane</keyword>
<accession>A0A7C8FXV4</accession>
<dbReference type="Proteomes" id="UP000481339">
    <property type="component" value="Unassembled WGS sequence"/>
</dbReference>
<feature type="domain" description="Endonuclease/exonuclease/phosphatase" evidence="2">
    <location>
        <begin position="111"/>
        <end position="318"/>
    </location>
</feature>
<organism evidence="3 4">
    <name type="scientific">Pseudoclavibacter caeni</name>
    <dbReference type="NCBI Taxonomy" id="908846"/>
    <lineage>
        <taxon>Bacteria</taxon>
        <taxon>Bacillati</taxon>
        <taxon>Actinomycetota</taxon>
        <taxon>Actinomycetes</taxon>
        <taxon>Micrococcales</taxon>
        <taxon>Microbacteriaceae</taxon>
        <taxon>Pseudoclavibacter</taxon>
    </lineage>
</organism>
<evidence type="ECO:0000256" key="1">
    <source>
        <dbReference type="SAM" id="Phobius"/>
    </source>
</evidence>